<dbReference type="AlphaFoldDB" id="A0A4Q8AI77"/>
<dbReference type="Pfam" id="PF20117">
    <property type="entry name" value="DUF6507"/>
    <property type="match status" value="1"/>
</dbReference>
<evidence type="ECO:0000313" key="1">
    <source>
        <dbReference type="EMBL" id="RZU64132.1"/>
    </source>
</evidence>
<accession>A0A4Q8AI77</accession>
<gene>
    <name evidence="1" type="ORF">EV379_0426</name>
</gene>
<sequence>MASSEGWSIQPEQVATVLTAVNGKAELMGAALATLQADVSSAAAATGNSAAISQALMDFFAQEGPRLEGVSKRIAASLTGASDATSAYVKGDYEMASTSQSLQVELINNPVLPGNGAY</sequence>
<organism evidence="1 2">
    <name type="scientific">Microterricola gilva</name>
    <dbReference type="NCBI Taxonomy" id="393267"/>
    <lineage>
        <taxon>Bacteria</taxon>
        <taxon>Bacillati</taxon>
        <taxon>Actinomycetota</taxon>
        <taxon>Actinomycetes</taxon>
        <taxon>Micrococcales</taxon>
        <taxon>Microbacteriaceae</taxon>
        <taxon>Microterricola</taxon>
    </lineage>
</organism>
<dbReference type="RefSeq" id="WP_130504698.1">
    <property type="nucleotide sequence ID" value="NZ_SHLC01000001.1"/>
</dbReference>
<reference evidence="1 2" key="1">
    <citation type="submission" date="2019-02" db="EMBL/GenBank/DDBJ databases">
        <title>Sequencing the genomes of 1000 actinobacteria strains.</title>
        <authorList>
            <person name="Klenk H.-P."/>
        </authorList>
    </citation>
    <scope>NUCLEOTIDE SEQUENCE [LARGE SCALE GENOMIC DNA]</scope>
    <source>
        <strain evidence="1 2">DSM 18319</strain>
    </source>
</reference>
<name>A0A4Q8AI77_9MICO</name>
<dbReference type="InterPro" id="IPR045436">
    <property type="entry name" value="DUF6507"/>
</dbReference>
<dbReference type="EMBL" id="SHLC01000001">
    <property type="protein sequence ID" value="RZU64132.1"/>
    <property type="molecule type" value="Genomic_DNA"/>
</dbReference>
<protein>
    <submittedName>
        <fullName evidence="1">Uncharacterized protein</fullName>
    </submittedName>
</protein>
<evidence type="ECO:0000313" key="2">
    <source>
        <dbReference type="Proteomes" id="UP000291483"/>
    </source>
</evidence>
<keyword evidence="2" id="KW-1185">Reference proteome</keyword>
<proteinExistence type="predicted"/>
<comment type="caution">
    <text evidence="1">The sequence shown here is derived from an EMBL/GenBank/DDBJ whole genome shotgun (WGS) entry which is preliminary data.</text>
</comment>
<dbReference type="Proteomes" id="UP000291483">
    <property type="component" value="Unassembled WGS sequence"/>
</dbReference>
<dbReference type="OrthoDB" id="4829084at2"/>